<dbReference type="FunFam" id="3.90.420.10:FF:000002">
    <property type="entry name" value="sulfite oxidase, mitochondrial"/>
    <property type="match status" value="1"/>
</dbReference>
<evidence type="ECO:0000256" key="3">
    <source>
        <dbReference type="ARBA" id="ARBA00004569"/>
    </source>
</evidence>
<dbReference type="STRING" id="694573.A0A194UVM6"/>
<dbReference type="InterPro" id="IPR036374">
    <property type="entry name" value="OxRdtase_Mopterin-bd_sf"/>
</dbReference>
<dbReference type="FunFam" id="3.10.120.10:FF:000007">
    <property type="entry name" value="Sulfite oxidase, mitochondrial"/>
    <property type="match status" value="1"/>
</dbReference>
<reference evidence="18" key="1">
    <citation type="submission" date="2014-12" db="EMBL/GenBank/DDBJ databases">
        <title>Genome Sequence of Valsa Canker Pathogens Uncovers a Specific Adaption of Colonization on Woody Bark.</title>
        <authorList>
            <person name="Yin Z."/>
            <person name="Liu H."/>
            <person name="Gao X."/>
            <person name="Li Z."/>
            <person name="Song N."/>
            <person name="Ke X."/>
            <person name="Dai Q."/>
            <person name="Wu Y."/>
            <person name="Sun Y."/>
            <person name="Xu J.-R."/>
            <person name="Kang Z.K."/>
            <person name="Wang L."/>
            <person name="Huang L."/>
        </authorList>
    </citation>
    <scope>NUCLEOTIDE SEQUENCE [LARGE SCALE GENOMIC DNA]</scope>
    <source>
        <strain evidence="18">SXYL134</strain>
    </source>
</reference>
<dbReference type="SUPFAM" id="SSF56524">
    <property type="entry name" value="Oxidoreductase molybdopterin-binding domain"/>
    <property type="match status" value="1"/>
</dbReference>
<comment type="subcellular location">
    <subcellularLocation>
        <location evidence="3">Mitochondrion intermembrane space</location>
    </subcellularLocation>
</comment>
<evidence type="ECO:0000256" key="13">
    <source>
        <dbReference type="ARBA" id="ARBA00023128"/>
    </source>
</evidence>
<dbReference type="GO" id="GO:0043546">
    <property type="term" value="F:molybdopterin cofactor binding"/>
    <property type="evidence" value="ECO:0007669"/>
    <property type="project" value="TreeGrafter"/>
</dbReference>
<dbReference type="GO" id="GO:0020037">
    <property type="term" value="F:heme binding"/>
    <property type="evidence" value="ECO:0007669"/>
    <property type="project" value="TreeGrafter"/>
</dbReference>
<dbReference type="InterPro" id="IPR001199">
    <property type="entry name" value="Cyt_B5-like_heme/steroid-bd"/>
</dbReference>
<evidence type="ECO:0000256" key="6">
    <source>
        <dbReference type="ARBA" id="ARBA00012673"/>
    </source>
</evidence>
<dbReference type="Pfam" id="PF00174">
    <property type="entry name" value="Oxidored_molyb"/>
    <property type="match status" value="1"/>
</dbReference>
<feature type="compositionally biased region" description="Polar residues" evidence="15">
    <location>
        <begin position="37"/>
        <end position="56"/>
    </location>
</feature>
<dbReference type="OrthoDB" id="10051395at2759"/>
<keyword evidence="10" id="KW-0479">Metal-binding</keyword>
<keyword evidence="13" id="KW-0496">Mitochondrion</keyword>
<keyword evidence="11" id="KW-0560">Oxidoreductase</keyword>
<dbReference type="GO" id="GO:0050464">
    <property type="term" value="F:nitrate reductase (NADPH) activity"/>
    <property type="evidence" value="ECO:0007669"/>
    <property type="project" value="UniProtKB-EC"/>
</dbReference>
<dbReference type="GO" id="GO:0008482">
    <property type="term" value="F:sulfite oxidase activity"/>
    <property type="evidence" value="ECO:0007669"/>
    <property type="project" value="UniProtKB-EC"/>
</dbReference>
<keyword evidence="8" id="KW-0500">Molybdenum</keyword>
<keyword evidence="9" id="KW-0349">Heme</keyword>
<keyword evidence="18" id="KW-1185">Reference proteome</keyword>
<evidence type="ECO:0000256" key="7">
    <source>
        <dbReference type="ARBA" id="ARBA00015499"/>
    </source>
</evidence>
<dbReference type="GO" id="GO:0006790">
    <property type="term" value="P:sulfur compound metabolic process"/>
    <property type="evidence" value="ECO:0007669"/>
    <property type="project" value="TreeGrafter"/>
</dbReference>
<comment type="cofactor">
    <cofactor evidence="2">
        <name>heme b</name>
        <dbReference type="ChEBI" id="CHEBI:60344"/>
    </cofactor>
</comment>
<evidence type="ECO:0000256" key="11">
    <source>
        <dbReference type="ARBA" id="ARBA00023002"/>
    </source>
</evidence>
<dbReference type="InterPro" id="IPR005066">
    <property type="entry name" value="MoCF_OxRdtse_dimer"/>
</dbReference>
<name>A0A194UVM6_CYTMA</name>
<evidence type="ECO:0000256" key="14">
    <source>
        <dbReference type="ARBA" id="ARBA00049155"/>
    </source>
</evidence>
<keyword evidence="12" id="KW-0408">Iron</keyword>
<dbReference type="EC" id="1.7.1.3" evidence="6"/>
<feature type="domain" description="Cytochrome b5 heme-binding" evidence="16">
    <location>
        <begin position="121"/>
        <end position="199"/>
    </location>
</feature>
<evidence type="ECO:0000256" key="9">
    <source>
        <dbReference type="ARBA" id="ARBA00022617"/>
    </source>
</evidence>
<sequence>MPVQHPKTFSLATVLLRQARKSRLSASRQSVIARSTQAVRAVRPSQQRPIHTTSPLHSAPKRPTSLSPPLLRTPNAGIPTAALLAGFGLISVLAAFSHDPPKTNDLSAATSTILDDRDPSLPRYRLSDISEHDASHPNPWVTHQDKVYDITEWISAHPGGDVILRAAGQSIDPYWAIFTIHKQPHVKEILDGYLIGYIHIDDLVDGLPPADTVEDPFAQDPPRDARLFQHTEKPCNAEPPSQELDRDFLTPNGLFYVRNHMWVPVVEDDKVDQHTLTIELPDGEERAYALAELKSRFKTHRVTAVLQCSGNRRSDMTRHAGKTNGLQWGVGAISNAEWEGVRLMDVLTDAGLRVADLSSHTAVTTVAATTTTTTSPVDDDVPDPNTHHVQLTGLEAYGASIPLSTAINPANDVLLAFSMNGQPLTRDHGFPLRAIVPGHVAARSVKWLSKIVVSDEESTSQWQRRDYKSFGPNERAPNWDAAPAIQEMPVTSAITKVLVGECVRECQVAWLAGKQKLVETITEGNETQPIAVQGYAVSGGGREITRVDISLDGGQTWDQAELLSDARMGNKAWAWKRWRYFGQLKPPKQDACVQVVVKATDDSYNSQPETHASIFNVRGNLANAWHRVRVCPKFTASASGEDSSGNTAESVVWRTGEVYGCGFKKEAEHIATK</sequence>
<evidence type="ECO:0000256" key="5">
    <source>
        <dbReference type="ARBA" id="ARBA00012505"/>
    </source>
</evidence>
<dbReference type="Proteomes" id="UP000078576">
    <property type="component" value="Unassembled WGS sequence"/>
</dbReference>
<gene>
    <name evidence="17" type="ORF">VP1G_03113</name>
</gene>
<dbReference type="InterPro" id="IPR008335">
    <property type="entry name" value="Mopterin_OxRdtase_euk"/>
</dbReference>
<feature type="compositionally biased region" description="Low complexity" evidence="15">
    <location>
        <begin position="62"/>
        <end position="72"/>
    </location>
</feature>
<protein>
    <recommendedName>
        <fullName evidence="7">Nitrate reductase [NADPH]</fullName>
        <ecNumber evidence="6">1.7.1.3</ecNumber>
        <ecNumber evidence="5">1.8.3.1</ecNumber>
    </recommendedName>
</protein>
<dbReference type="EC" id="1.8.3.1" evidence="5"/>
<organism evidence="17 18">
    <name type="scientific">Cytospora mali</name>
    <name type="common">Apple Valsa canker fungus</name>
    <name type="synonym">Valsa mali</name>
    <dbReference type="NCBI Taxonomy" id="578113"/>
    <lineage>
        <taxon>Eukaryota</taxon>
        <taxon>Fungi</taxon>
        <taxon>Dikarya</taxon>
        <taxon>Ascomycota</taxon>
        <taxon>Pezizomycotina</taxon>
        <taxon>Sordariomycetes</taxon>
        <taxon>Sordariomycetidae</taxon>
        <taxon>Diaporthales</taxon>
        <taxon>Cytosporaceae</taxon>
        <taxon>Cytospora</taxon>
    </lineage>
</organism>
<feature type="region of interest" description="Disordered" evidence="15">
    <location>
        <begin position="37"/>
        <end position="72"/>
    </location>
</feature>
<dbReference type="Pfam" id="PF03404">
    <property type="entry name" value="Mo-co_dimer"/>
    <property type="match status" value="1"/>
</dbReference>
<evidence type="ECO:0000256" key="2">
    <source>
        <dbReference type="ARBA" id="ARBA00001970"/>
    </source>
</evidence>
<dbReference type="PROSITE" id="PS50255">
    <property type="entry name" value="CYTOCHROME_B5_2"/>
    <property type="match status" value="1"/>
</dbReference>
<dbReference type="PANTHER" id="PTHR19372">
    <property type="entry name" value="SULFITE REDUCTASE"/>
    <property type="match status" value="1"/>
</dbReference>
<comment type="pathway">
    <text evidence="4">Energy metabolism; sulfur metabolism.</text>
</comment>
<dbReference type="Gene3D" id="3.90.420.10">
    <property type="entry name" value="Oxidoreductase, molybdopterin-binding domain"/>
    <property type="match status" value="1"/>
</dbReference>
<evidence type="ECO:0000256" key="4">
    <source>
        <dbReference type="ARBA" id="ARBA00004971"/>
    </source>
</evidence>
<evidence type="ECO:0000256" key="15">
    <source>
        <dbReference type="SAM" id="MobiDB-lite"/>
    </source>
</evidence>
<dbReference type="PANTHER" id="PTHR19372:SF7">
    <property type="entry name" value="SULFITE OXIDASE, MITOCHONDRIAL"/>
    <property type="match status" value="1"/>
</dbReference>
<dbReference type="Pfam" id="PF00173">
    <property type="entry name" value="Cyt-b5"/>
    <property type="match status" value="1"/>
</dbReference>
<dbReference type="GO" id="GO:0030151">
    <property type="term" value="F:molybdenum ion binding"/>
    <property type="evidence" value="ECO:0007669"/>
    <property type="project" value="InterPro"/>
</dbReference>
<proteinExistence type="predicted"/>
<dbReference type="EMBL" id="KN714683">
    <property type="protein sequence ID" value="KUI55762.1"/>
    <property type="molecule type" value="Genomic_DNA"/>
</dbReference>
<dbReference type="InterPro" id="IPR036400">
    <property type="entry name" value="Cyt_B5-like_heme/steroid_sf"/>
</dbReference>
<comment type="cofactor">
    <cofactor evidence="1">
        <name>Mo-molybdopterin</name>
        <dbReference type="ChEBI" id="CHEBI:71302"/>
    </cofactor>
</comment>
<dbReference type="InterPro" id="IPR000572">
    <property type="entry name" value="OxRdtase_Mopterin-bd_dom"/>
</dbReference>
<dbReference type="SUPFAM" id="SSF81296">
    <property type="entry name" value="E set domains"/>
    <property type="match status" value="1"/>
</dbReference>
<dbReference type="SMART" id="SM01117">
    <property type="entry name" value="Cyt-b5"/>
    <property type="match status" value="1"/>
</dbReference>
<evidence type="ECO:0000256" key="12">
    <source>
        <dbReference type="ARBA" id="ARBA00023004"/>
    </source>
</evidence>
<evidence type="ECO:0000313" key="17">
    <source>
        <dbReference type="EMBL" id="KUI55762.1"/>
    </source>
</evidence>
<evidence type="ECO:0000313" key="18">
    <source>
        <dbReference type="Proteomes" id="UP000078576"/>
    </source>
</evidence>
<dbReference type="Gene3D" id="3.10.120.10">
    <property type="entry name" value="Cytochrome b5-like heme/steroid binding domain"/>
    <property type="match status" value="1"/>
</dbReference>
<comment type="catalytic activity">
    <reaction evidence="14">
        <text>nitrite + NADP(+) + H2O = nitrate + NADPH + H(+)</text>
        <dbReference type="Rhea" id="RHEA:19061"/>
        <dbReference type="ChEBI" id="CHEBI:15377"/>
        <dbReference type="ChEBI" id="CHEBI:15378"/>
        <dbReference type="ChEBI" id="CHEBI:16301"/>
        <dbReference type="ChEBI" id="CHEBI:17632"/>
        <dbReference type="ChEBI" id="CHEBI:57783"/>
        <dbReference type="ChEBI" id="CHEBI:58349"/>
        <dbReference type="EC" id="1.7.1.3"/>
    </reaction>
</comment>
<dbReference type="PRINTS" id="PR00407">
    <property type="entry name" value="EUMOPTERIN"/>
</dbReference>
<evidence type="ECO:0000256" key="10">
    <source>
        <dbReference type="ARBA" id="ARBA00022723"/>
    </source>
</evidence>
<dbReference type="GO" id="GO:0005758">
    <property type="term" value="C:mitochondrial intermembrane space"/>
    <property type="evidence" value="ECO:0007669"/>
    <property type="project" value="UniProtKB-SubCell"/>
</dbReference>
<accession>A0A194UVM6</accession>
<evidence type="ECO:0000256" key="1">
    <source>
        <dbReference type="ARBA" id="ARBA00001924"/>
    </source>
</evidence>
<dbReference type="AlphaFoldDB" id="A0A194UVM6"/>
<evidence type="ECO:0000259" key="16">
    <source>
        <dbReference type="PROSITE" id="PS50255"/>
    </source>
</evidence>
<dbReference type="Gene3D" id="2.60.40.650">
    <property type="match status" value="1"/>
</dbReference>
<dbReference type="SUPFAM" id="SSF55856">
    <property type="entry name" value="Cytochrome b5-like heme/steroid binding domain"/>
    <property type="match status" value="1"/>
</dbReference>
<evidence type="ECO:0000256" key="8">
    <source>
        <dbReference type="ARBA" id="ARBA00022505"/>
    </source>
</evidence>
<dbReference type="InterPro" id="IPR014756">
    <property type="entry name" value="Ig_E-set"/>
</dbReference>